<dbReference type="EMBL" id="KV429066">
    <property type="protein sequence ID" value="KZT68496.1"/>
    <property type="molecule type" value="Genomic_DNA"/>
</dbReference>
<organism evidence="2 3">
    <name type="scientific">Daedalea quercina L-15889</name>
    <dbReference type="NCBI Taxonomy" id="1314783"/>
    <lineage>
        <taxon>Eukaryota</taxon>
        <taxon>Fungi</taxon>
        <taxon>Dikarya</taxon>
        <taxon>Basidiomycota</taxon>
        <taxon>Agaricomycotina</taxon>
        <taxon>Agaricomycetes</taxon>
        <taxon>Polyporales</taxon>
        <taxon>Fomitopsis</taxon>
    </lineage>
</organism>
<reference evidence="2 3" key="1">
    <citation type="journal article" date="2016" name="Mol. Biol. Evol.">
        <title>Comparative Genomics of Early-Diverging Mushroom-Forming Fungi Provides Insights into the Origins of Lignocellulose Decay Capabilities.</title>
        <authorList>
            <person name="Nagy L.G."/>
            <person name="Riley R."/>
            <person name="Tritt A."/>
            <person name="Adam C."/>
            <person name="Daum C."/>
            <person name="Floudas D."/>
            <person name="Sun H."/>
            <person name="Yadav J.S."/>
            <person name="Pangilinan J."/>
            <person name="Larsson K.H."/>
            <person name="Matsuura K."/>
            <person name="Barry K."/>
            <person name="Labutti K."/>
            <person name="Kuo R."/>
            <person name="Ohm R.A."/>
            <person name="Bhattacharya S.S."/>
            <person name="Shirouzu T."/>
            <person name="Yoshinaga Y."/>
            <person name="Martin F.M."/>
            <person name="Grigoriev I.V."/>
            <person name="Hibbett D.S."/>
        </authorList>
    </citation>
    <scope>NUCLEOTIDE SEQUENCE [LARGE SCALE GENOMIC DNA]</scope>
    <source>
        <strain evidence="2 3">L-15889</strain>
    </source>
</reference>
<evidence type="ECO:0000313" key="3">
    <source>
        <dbReference type="Proteomes" id="UP000076727"/>
    </source>
</evidence>
<protein>
    <submittedName>
        <fullName evidence="2">Uncharacterized protein</fullName>
    </submittedName>
</protein>
<name>A0A165PQ93_9APHY</name>
<feature type="transmembrane region" description="Helical" evidence="1">
    <location>
        <begin position="76"/>
        <end position="97"/>
    </location>
</feature>
<evidence type="ECO:0000313" key="2">
    <source>
        <dbReference type="EMBL" id="KZT68496.1"/>
    </source>
</evidence>
<keyword evidence="1" id="KW-0812">Transmembrane</keyword>
<keyword evidence="3" id="KW-1185">Reference proteome</keyword>
<evidence type="ECO:0000256" key="1">
    <source>
        <dbReference type="SAM" id="Phobius"/>
    </source>
</evidence>
<keyword evidence="1" id="KW-0472">Membrane</keyword>
<dbReference type="AlphaFoldDB" id="A0A165PQ93"/>
<dbReference type="Proteomes" id="UP000076727">
    <property type="component" value="Unassembled WGS sequence"/>
</dbReference>
<gene>
    <name evidence="2" type="ORF">DAEQUDRAFT_766306</name>
</gene>
<keyword evidence="1" id="KW-1133">Transmembrane helix</keyword>
<proteinExistence type="predicted"/>
<sequence length="259" mass="28987">MTGYFHVEKDEKRAHEAQRLDLPRDFLVCLVEDDLPLPATREESKDASPPHMTGVQAGGENAVSWQKGIRYMLLHLWLAGAGAGAAFVTVAAFSPRFRQWNLALTRSDVLRKVFVSAAIGGCAGYVVARQLQYIAEEVSDDSRRTIRQVRDVLAEMDKSNFIASYPPLISVSTDRPDDASSAQSSISERIFFLCFHTLTPSPPFYSMRNCLEHDLLERGVSRRDADITITCLASALNRDEWGDFIRFHASRRPPELIGV</sequence>
<accession>A0A165PQ93</accession>